<evidence type="ECO:0000313" key="1">
    <source>
        <dbReference type="EMBL" id="KAE9404432.1"/>
    </source>
</evidence>
<keyword evidence="2" id="KW-1185">Reference proteome</keyword>
<protein>
    <submittedName>
        <fullName evidence="1">Uncharacterized protein</fullName>
    </submittedName>
</protein>
<evidence type="ECO:0000313" key="2">
    <source>
        <dbReference type="Proteomes" id="UP000799118"/>
    </source>
</evidence>
<dbReference type="Proteomes" id="UP000799118">
    <property type="component" value="Unassembled WGS sequence"/>
</dbReference>
<sequence length="420" mass="46815">MATSRVFVLCDLWGSMQIDLQAIGRYSSVGNLLIQHIRRSDTMPLRLSVKTTCPYYKLSDEALGVWHALTQESHRWKDVVLDVVPQLLDITRRNFSKLGDDDASKLLRFPILETLRIENLNDIHDYIRRNDSDPLHFLQALPSLQSLHIHGSLFAVTFTLDVARITRLSIPDGLFIGKSLAQLFHSCPCLQNIELGGFFFQEGRLWSMPDITLPVVHTHLTRLCLITKNAASVELIGTERGYSKGLGEDLASLIARSNCNNFSHLTLTSIPGLEALPVLHDVLLKELSLGLNPHMDLVPALVSLEVFISPWVFRTLVGGPSYILPIESSICGLIKSRCRLTATSVDSESNPQGWILTNPLRSLKVVLHKDTKSTIQTAADDDLYSLAIGVMEEIYQGVIFNFGDRYLDDLESAGLELCIG</sequence>
<dbReference type="Gene3D" id="3.80.10.10">
    <property type="entry name" value="Ribonuclease Inhibitor"/>
    <property type="match status" value="1"/>
</dbReference>
<reference evidence="1" key="1">
    <citation type="journal article" date="2019" name="Environ. Microbiol.">
        <title>Fungal ecological strategies reflected in gene transcription - a case study of two litter decomposers.</title>
        <authorList>
            <person name="Barbi F."/>
            <person name="Kohler A."/>
            <person name="Barry K."/>
            <person name="Baskaran P."/>
            <person name="Daum C."/>
            <person name="Fauchery L."/>
            <person name="Ihrmark K."/>
            <person name="Kuo A."/>
            <person name="LaButti K."/>
            <person name="Lipzen A."/>
            <person name="Morin E."/>
            <person name="Grigoriev I.V."/>
            <person name="Henrissat B."/>
            <person name="Lindahl B."/>
            <person name="Martin F."/>
        </authorList>
    </citation>
    <scope>NUCLEOTIDE SEQUENCE</scope>
    <source>
        <strain evidence="1">JB14</strain>
    </source>
</reference>
<gene>
    <name evidence="1" type="ORF">BT96DRAFT_989260</name>
</gene>
<organism evidence="1 2">
    <name type="scientific">Gymnopus androsaceus JB14</name>
    <dbReference type="NCBI Taxonomy" id="1447944"/>
    <lineage>
        <taxon>Eukaryota</taxon>
        <taxon>Fungi</taxon>
        <taxon>Dikarya</taxon>
        <taxon>Basidiomycota</taxon>
        <taxon>Agaricomycotina</taxon>
        <taxon>Agaricomycetes</taxon>
        <taxon>Agaricomycetidae</taxon>
        <taxon>Agaricales</taxon>
        <taxon>Marasmiineae</taxon>
        <taxon>Omphalotaceae</taxon>
        <taxon>Gymnopus</taxon>
    </lineage>
</organism>
<dbReference type="AlphaFoldDB" id="A0A6A4HYE9"/>
<name>A0A6A4HYE9_9AGAR</name>
<dbReference type="InterPro" id="IPR032675">
    <property type="entry name" value="LRR_dom_sf"/>
</dbReference>
<dbReference type="EMBL" id="ML769416">
    <property type="protein sequence ID" value="KAE9404432.1"/>
    <property type="molecule type" value="Genomic_DNA"/>
</dbReference>
<proteinExistence type="predicted"/>
<accession>A0A6A4HYE9</accession>
<dbReference type="SUPFAM" id="SSF52047">
    <property type="entry name" value="RNI-like"/>
    <property type="match status" value="1"/>
</dbReference>